<dbReference type="AlphaFoldDB" id="A0A4Q0QA46"/>
<proteinExistence type="predicted"/>
<dbReference type="EMBL" id="RKMK01000050">
    <property type="protein sequence ID" value="RXG86148.1"/>
    <property type="molecule type" value="Genomic_DNA"/>
</dbReference>
<name>A0A4Q0QA46_9BRAD</name>
<protein>
    <submittedName>
        <fullName evidence="1">DNA-binding protein</fullName>
    </submittedName>
</protein>
<organism evidence="1 2">
    <name type="scientific">Bradyrhizobium zhanjiangense</name>
    <dbReference type="NCBI Taxonomy" id="1325107"/>
    <lineage>
        <taxon>Bacteria</taxon>
        <taxon>Pseudomonadati</taxon>
        <taxon>Pseudomonadota</taxon>
        <taxon>Alphaproteobacteria</taxon>
        <taxon>Hyphomicrobiales</taxon>
        <taxon>Nitrobacteraceae</taxon>
        <taxon>Bradyrhizobium</taxon>
    </lineage>
</organism>
<dbReference type="Proteomes" id="UP000290174">
    <property type="component" value="Unassembled WGS sequence"/>
</dbReference>
<sequence>MTDDQKALAAELDRLSGDATRLAECVRRLGSASGAMDNLRDRLFLTVAEAAAVCDVTDQAIYNWIEHAARVRRPMAEKRANVWIIVTAQLLAYIEKHRGGLPARVEAENRLRKFWPKWSGPEELYPDEMKRAPG</sequence>
<accession>A0A4Q0QA46</accession>
<comment type="caution">
    <text evidence="1">The sequence shown here is derived from an EMBL/GenBank/DDBJ whole genome shotgun (WGS) entry which is preliminary data.</text>
</comment>
<dbReference type="GO" id="GO:0003677">
    <property type="term" value="F:DNA binding"/>
    <property type="evidence" value="ECO:0007669"/>
    <property type="project" value="UniProtKB-KW"/>
</dbReference>
<gene>
    <name evidence="1" type="ORF">EAS61_34060</name>
</gene>
<reference evidence="1 2" key="1">
    <citation type="submission" date="2018-11" db="EMBL/GenBank/DDBJ databases">
        <title>Bradyrhizobium sp. nov., isolated from effective nodules of peanut in China.</title>
        <authorList>
            <person name="Li Y."/>
        </authorList>
    </citation>
    <scope>NUCLEOTIDE SEQUENCE [LARGE SCALE GENOMIC DNA]</scope>
    <source>
        <strain evidence="1 2">CCBAU 51770</strain>
    </source>
</reference>
<evidence type="ECO:0000313" key="2">
    <source>
        <dbReference type="Proteomes" id="UP000290174"/>
    </source>
</evidence>
<dbReference type="RefSeq" id="WP_128932503.1">
    <property type="nucleotide sequence ID" value="NZ_CP022221.1"/>
</dbReference>
<keyword evidence="1" id="KW-0238">DNA-binding</keyword>
<evidence type="ECO:0000313" key="1">
    <source>
        <dbReference type="EMBL" id="RXG86148.1"/>
    </source>
</evidence>